<protein>
    <submittedName>
        <fullName evidence="1">Uncharacterized protein</fullName>
    </submittedName>
</protein>
<keyword evidence="2" id="KW-1185">Reference proteome</keyword>
<proteinExistence type="predicted"/>
<accession>A0ABU5ZIU8</accession>
<name>A0ABU5ZIU8_9BACL</name>
<dbReference type="Proteomes" id="UP001310386">
    <property type="component" value="Unassembled WGS sequence"/>
</dbReference>
<dbReference type="RefSeq" id="WP_371753925.1">
    <property type="nucleotide sequence ID" value="NZ_JAYJLD010000010.1"/>
</dbReference>
<evidence type="ECO:0000313" key="1">
    <source>
        <dbReference type="EMBL" id="MEB3101807.1"/>
    </source>
</evidence>
<reference evidence="1" key="1">
    <citation type="submission" date="2023-12" db="EMBL/GenBank/DDBJ databases">
        <title>Fervidustalea candida gen. nov., sp. nov., a novel member of the family Paenibacillaceae isolated from a geothermal area.</title>
        <authorList>
            <person name="Li W.-J."/>
            <person name="Jiao J.-Y."/>
            <person name="Chen Y."/>
        </authorList>
    </citation>
    <scope>NUCLEOTIDE SEQUENCE</scope>
    <source>
        <strain evidence="1">SYSU GA230002</strain>
    </source>
</reference>
<organism evidence="1 2">
    <name type="scientific">Ferviditalea candida</name>
    <dbReference type="NCBI Taxonomy" id="3108399"/>
    <lineage>
        <taxon>Bacteria</taxon>
        <taxon>Bacillati</taxon>
        <taxon>Bacillota</taxon>
        <taxon>Bacilli</taxon>
        <taxon>Bacillales</taxon>
        <taxon>Paenibacillaceae</taxon>
        <taxon>Ferviditalea</taxon>
    </lineage>
</organism>
<evidence type="ECO:0000313" key="2">
    <source>
        <dbReference type="Proteomes" id="UP001310386"/>
    </source>
</evidence>
<sequence>MEEGTKMLKGEKDEQLIIAGTPTICIKMPPKIVRSFHLSN</sequence>
<gene>
    <name evidence="1" type="ORF">VF724_09035</name>
</gene>
<dbReference type="EMBL" id="JAYJLD010000010">
    <property type="protein sequence ID" value="MEB3101807.1"/>
    <property type="molecule type" value="Genomic_DNA"/>
</dbReference>
<comment type="caution">
    <text evidence="1">The sequence shown here is derived from an EMBL/GenBank/DDBJ whole genome shotgun (WGS) entry which is preliminary data.</text>
</comment>